<dbReference type="RefSeq" id="WP_066384915.1">
    <property type="nucleotide sequence ID" value="NZ_LTAZ01000013.1"/>
</dbReference>
<name>A0A151AA63_9EURY</name>
<evidence type="ECO:0000313" key="6">
    <source>
        <dbReference type="EMBL" id="KYH24440.1"/>
    </source>
</evidence>
<evidence type="ECO:0000256" key="3">
    <source>
        <dbReference type="ARBA" id="ARBA00022989"/>
    </source>
</evidence>
<evidence type="ECO:0000256" key="5">
    <source>
        <dbReference type="SAM" id="Phobius"/>
    </source>
</evidence>
<dbReference type="GO" id="GO:0022857">
    <property type="term" value="F:transmembrane transporter activity"/>
    <property type="evidence" value="ECO:0007669"/>
    <property type="project" value="InterPro"/>
</dbReference>
<dbReference type="Proteomes" id="UP000075321">
    <property type="component" value="Unassembled WGS sequence"/>
</dbReference>
<reference evidence="6 7" key="1">
    <citation type="submission" date="2016-02" db="EMBL/GenBank/DDBJ databases">
        <title>Genome sequence of Halalkalicoccus paucihalophilus DSM 24557.</title>
        <authorList>
            <person name="Poehlein A."/>
            <person name="Daniel R."/>
        </authorList>
    </citation>
    <scope>NUCLEOTIDE SEQUENCE [LARGE SCALE GENOMIC DNA]</scope>
    <source>
        <strain evidence="6 7">DSM 24557</strain>
    </source>
</reference>
<feature type="transmembrane region" description="Helical" evidence="5">
    <location>
        <begin position="91"/>
        <end position="113"/>
    </location>
</feature>
<evidence type="ECO:0000256" key="4">
    <source>
        <dbReference type="ARBA" id="ARBA00023136"/>
    </source>
</evidence>
<feature type="transmembrane region" description="Helical" evidence="5">
    <location>
        <begin position="416"/>
        <end position="434"/>
    </location>
</feature>
<feature type="transmembrane region" description="Helical" evidence="5">
    <location>
        <begin position="20"/>
        <end position="36"/>
    </location>
</feature>
<dbReference type="PATRIC" id="fig|1008153.3.peg.3605"/>
<feature type="transmembrane region" description="Helical" evidence="5">
    <location>
        <begin position="224"/>
        <end position="247"/>
    </location>
</feature>
<comment type="caution">
    <text evidence="6">The sequence shown here is derived from an EMBL/GenBank/DDBJ whole genome shotgun (WGS) entry which is preliminary data.</text>
</comment>
<keyword evidence="2 5" id="KW-0812">Transmembrane</keyword>
<sequence length="480" mass="51668">MRLDRFGETRILPFLPSVRSFGLALALVVLVIGILSPPPAGMTQEIQLVLTVFFFALVLWLTKAIPYTLSSVLSVVLLFTLELTDTFEEAAIGYASSLFFFLFVLLLLGNAISKVELDDRVAKGLLSSQSTPRRTIRSLASNLLILSFFMPSAMARTVTFIPVVRRLTTVYGLDQNSNFTRSSFILLGHVNPIASMALMTGGGMAIITSEIINSTVRAVTWVEWGILMIPPTLVLYGLAAISAGLIYGVNDTVTVEESADEGGLGADVDEEPPPLTRDQRIVAVVMLGAILGWVIGSFIGLPTIVPAIGAGVILAMPGIDIITTEDIRDVSWGVLFLIGAMFSILSVMETSGTLGYVVDGITQYIAFSSLPTWQAVTILLILAVCIRVFFSTASAAIVIVLPIILEFGEISGANSLYLALSVLILIGSTTFLPFNTSAVLISFDRGPLTNREVFGFGFVTMCLAAVIISLSWFLYWPLVT</sequence>
<feature type="transmembrane region" description="Helical" evidence="5">
    <location>
        <begin position="378"/>
        <end position="404"/>
    </location>
</feature>
<accession>A0A151AA63</accession>
<feature type="transmembrane region" description="Helical" evidence="5">
    <location>
        <begin position="334"/>
        <end position="358"/>
    </location>
</feature>
<evidence type="ECO:0000256" key="2">
    <source>
        <dbReference type="ARBA" id="ARBA00022692"/>
    </source>
</evidence>
<dbReference type="GO" id="GO:0005886">
    <property type="term" value="C:plasma membrane"/>
    <property type="evidence" value="ECO:0007669"/>
    <property type="project" value="TreeGrafter"/>
</dbReference>
<evidence type="ECO:0000313" key="7">
    <source>
        <dbReference type="Proteomes" id="UP000075321"/>
    </source>
</evidence>
<dbReference type="AlphaFoldDB" id="A0A151AA63"/>
<dbReference type="EMBL" id="LTAZ01000013">
    <property type="protein sequence ID" value="KYH24440.1"/>
    <property type="molecule type" value="Genomic_DNA"/>
</dbReference>
<feature type="transmembrane region" description="Helical" evidence="5">
    <location>
        <begin position="48"/>
        <end position="79"/>
    </location>
</feature>
<keyword evidence="3 5" id="KW-1133">Transmembrane helix</keyword>
<feature type="transmembrane region" description="Helical" evidence="5">
    <location>
        <begin position="184"/>
        <end position="212"/>
    </location>
</feature>
<organism evidence="6 7">
    <name type="scientific">Halalkalicoccus paucihalophilus</name>
    <dbReference type="NCBI Taxonomy" id="1008153"/>
    <lineage>
        <taxon>Archaea</taxon>
        <taxon>Methanobacteriati</taxon>
        <taxon>Methanobacteriota</taxon>
        <taxon>Stenosarchaea group</taxon>
        <taxon>Halobacteria</taxon>
        <taxon>Halobacteriales</taxon>
        <taxon>Halococcaceae</taxon>
        <taxon>Halalkalicoccus</taxon>
    </lineage>
</organism>
<feature type="transmembrane region" description="Helical" evidence="5">
    <location>
        <begin position="143"/>
        <end position="164"/>
    </location>
</feature>
<feature type="transmembrane region" description="Helical" evidence="5">
    <location>
        <begin position="454"/>
        <end position="476"/>
    </location>
</feature>
<keyword evidence="4 5" id="KW-0472">Membrane</keyword>
<dbReference type="OrthoDB" id="187527at2157"/>
<dbReference type="PANTHER" id="PTHR10283">
    <property type="entry name" value="SOLUTE CARRIER FAMILY 13 MEMBER"/>
    <property type="match status" value="1"/>
</dbReference>
<protein>
    <submittedName>
        <fullName evidence="6">Sodium:sulfate symporter transmembrane region</fullName>
    </submittedName>
</protein>
<feature type="transmembrane region" description="Helical" evidence="5">
    <location>
        <begin position="281"/>
        <end position="314"/>
    </location>
</feature>
<proteinExistence type="predicted"/>
<evidence type="ECO:0000256" key="1">
    <source>
        <dbReference type="ARBA" id="ARBA00004141"/>
    </source>
</evidence>
<dbReference type="Pfam" id="PF00939">
    <property type="entry name" value="Na_sulph_symp"/>
    <property type="match status" value="1"/>
</dbReference>
<dbReference type="InterPro" id="IPR001898">
    <property type="entry name" value="SLC13A/DASS"/>
</dbReference>
<gene>
    <name evidence="6" type="ORF">HAPAU_34230</name>
</gene>
<keyword evidence="7" id="KW-1185">Reference proteome</keyword>
<comment type="subcellular location">
    <subcellularLocation>
        <location evidence="1">Membrane</location>
        <topology evidence="1">Multi-pass membrane protein</topology>
    </subcellularLocation>
</comment>